<keyword evidence="10" id="KW-1185">Reference proteome</keyword>
<dbReference type="EC" id="3.3.2.2" evidence="6"/>
<evidence type="ECO:0000256" key="7">
    <source>
        <dbReference type="ARBA" id="ARBA00049458"/>
    </source>
</evidence>
<dbReference type="Proteomes" id="UP000504612">
    <property type="component" value="Unplaced"/>
</dbReference>
<dbReference type="CTD" id="255043"/>
<feature type="transmembrane region" description="Helical" evidence="9">
    <location>
        <begin position="78"/>
        <end position="96"/>
    </location>
</feature>
<protein>
    <recommendedName>
        <fullName evidence="6">lysoplasmalogenase</fullName>
        <ecNumber evidence="6">3.3.2.2</ecNumber>
    </recommendedName>
</protein>
<dbReference type="GeneID" id="113418610"/>
<evidence type="ECO:0000256" key="9">
    <source>
        <dbReference type="SAM" id="Phobius"/>
    </source>
</evidence>
<comment type="similarity">
    <text evidence="2">Belongs to the TMEM86 family.</text>
</comment>
<organism evidence="10 11">
    <name type="scientific">Notechis scutatus</name>
    <name type="common">mainland tiger snake</name>
    <dbReference type="NCBI Taxonomy" id="8663"/>
    <lineage>
        <taxon>Eukaryota</taxon>
        <taxon>Metazoa</taxon>
        <taxon>Chordata</taxon>
        <taxon>Craniata</taxon>
        <taxon>Vertebrata</taxon>
        <taxon>Euteleostomi</taxon>
        <taxon>Lepidosauria</taxon>
        <taxon>Squamata</taxon>
        <taxon>Bifurcata</taxon>
        <taxon>Unidentata</taxon>
        <taxon>Episquamata</taxon>
        <taxon>Toxicofera</taxon>
        <taxon>Serpentes</taxon>
        <taxon>Colubroidea</taxon>
        <taxon>Elapidae</taxon>
        <taxon>Hydrophiinae</taxon>
        <taxon>Notechis</taxon>
    </lineage>
</organism>
<comment type="catalytic activity">
    <reaction evidence="8">
        <text>a 1-O-(1Z-alkenyl)-sn-glycero-3-phosphocholine + H2O = a 2,3-saturated aldehyde + sn-glycerol 3-phosphocholine</text>
        <dbReference type="Rhea" id="RHEA:22544"/>
        <dbReference type="ChEBI" id="CHEBI:15377"/>
        <dbReference type="ChEBI" id="CHEBI:16870"/>
        <dbReference type="ChEBI" id="CHEBI:73359"/>
        <dbReference type="ChEBI" id="CHEBI:77287"/>
        <dbReference type="EC" id="3.3.2.2"/>
    </reaction>
</comment>
<comment type="catalytic activity">
    <reaction evidence="7">
        <text>a 1-O-(1Z-alkenyl)-sn-glycero-3-phosphoethanolamine + H2O = a 2,3-saturated aldehyde + sn-glycero-3-phosphoethanolamine</text>
        <dbReference type="Rhea" id="RHEA:16905"/>
        <dbReference type="ChEBI" id="CHEBI:15377"/>
        <dbReference type="ChEBI" id="CHEBI:73359"/>
        <dbReference type="ChEBI" id="CHEBI:77288"/>
        <dbReference type="ChEBI" id="CHEBI:143890"/>
        <dbReference type="EC" id="3.3.2.2"/>
    </reaction>
</comment>
<comment type="subcellular location">
    <subcellularLocation>
        <location evidence="1">Membrane</location>
        <topology evidence="1">Multi-pass membrane protein</topology>
    </subcellularLocation>
</comment>
<evidence type="ECO:0000313" key="11">
    <source>
        <dbReference type="RefSeq" id="XP_026533380.1"/>
    </source>
</evidence>
<evidence type="ECO:0000256" key="1">
    <source>
        <dbReference type="ARBA" id="ARBA00004141"/>
    </source>
</evidence>
<sequence>MDILELDAQHKRKVASNRRTMLLRLLPFVVSSSIYFILLLPEPSLNSTIIKCLPTFSLAFFVATQSKNGGVFKPYSRWIFRGLLFACLGDACLVWPEFFLAGMGAFAICHLCYIAAFGLSPLQPLTFLVIQGLVAVSYVVILLPCLPGFYTWAVLFYSGLLGVMVWRALSCSKGLALAGSLIFITSDLLVAYDKFCTSHPLARILYMSTYYLSQTLIALSTGTPKFSRKEN</sequence>
<dbReference type="PANTHER" id="PTHR31885">
    <property type="entry name" value="GH04784P"/>
    <property type="match status" value="1"/>
</dbReference>
<dbReference type="Pfam" id="PF07947">
    <property type="entry name" value="YhhN"/>
    <property type="match status" value="1"/>
</dbReference>
<evidence type="ECO:0000256" key="5">
    <source>
        <dbReference type="ARBA" id="ARBA00023136"/>
    </source>
</evidence>
<dbReference type="AlphaFoldDB" id="A0A6J1USR8"/>
<dbReference type="InterPro" id="IPR012506">
    <property type="entry name" value="TMEM86B-like"/>
</dbReference>
<feature type="transmembrane region" description="Helical" evidence="9">
    <location>
        <begin position="204"/>
        <end position="222"/>
    </location>
</feature>
<evidence type="ECO:0000256" key="4">
    <source>
        <dbReference type="ARBA" id="ARBA00022989"/>
    </source>
</evidence>
<keyword evidence="4 9" id="KW-1133">Transmembrane helix</keyword>
<dbReference type="GO" id="GO:0047408">
    <property type="term" value="F:alkenylglycerophosphocholine hydrolase activity"/>
    <property type="evidence" value="ECO:0007669"/>
    <property type="project" value="UniProtKB-EC"/>
</dbReference>
<dbReference type="KEGG" id="nss:113418610"/>
<evidence type="ECO:0000256" key="8">
    <source>
        <dbReference type="ARBA" id="ARBA00049560"/>
    </source>
</evidence>
<feature type="transmembrane region" description="Helical" evidence="9">
    <location>
        <begin position="102"/>
        <end position="119"/>
    </location>
</feature>
<dbReference type="PANTHER" id="PTHR31885:SF12">
    <property type="entry name" value="LYSOPLASMALOGENASE"/>
    <property type="match status" value="1"/>
</dbReference>
<keyword evidence="5 9" id="KW-0472">Membrane</keyword>
<evidence type="ECO:0000256" key="2">
    <source>
        <dbReference type="ARBA" id="ARBA00007375"/>
    </source>
</evidence>
<gene>
    <name evidence="11" type="primary">TMEM86B</name>
</gene>
<accession>A0A6J1USR8</accession>
<evidence type="ECO:0000256" key="3">
    <source>
        <dbReference type="ARBA" id="ARBA00022692"/>
    </source>
</evidence>
<keyword evidence="3 9" id="KW-0812">Transmembrane</keyword>
<feature type="transmembrane region" description="Helical" evidence="9">
    <location>
        <begin position="21"/>
        <end position="41"/>
    </location>
</feature>
<evidence type="ECO:0000313" key="10">
    <source>
        <dbReference type="Proteomes" id="UP000504612"/>
    </source>
</evidence>
<proteinExistence type="inferred from homology"/>
<evidence type="ECO:0000256" key="6">
    <source>
        <dbReference type="ARBA" id="ARBA00035673"/>
    </source>
</evidence>
<name>A0A6J1USR8_9SAUR</name>
<reference evidence="11" key="1">
    <citation type="submission" date="2025-08" db="UniProtKB">
        <authorList>
            <consortium name="RefSeq"/>
        </authorList>
    </citation>
    <scope>IDENTIFICATION</scope>
</reference>
<dbReference type="GO" id="GO:0016020">
    <property type="term" value="C:membrane"/>
    <property type="evidence" value="ECO:0007669"/>
    <property type="project" value="UniProtKB-SubCell"/>
</dbReference>
<dbReference type="RefSeq" id="XP_026533380.1">
    <property type="nucleotide sequence ID" value="XM_026677595.1"/>
</dbReference>